<feature type="domain" description="FYVE-type" evidence="13">
    <location>
        <begin position="373"/>
        <end position="427"/>
    </location>
</feature>
<keyword evidence="8" id="KW-0862">Zinc</keyword>
<dbReference type="InterPro" id="IPR011011">
    <property type="entry name" value="Znf_FYVE_PHD"/>
</dbReference>
<evidence type="ECO:0000256" key="8">
    <source>
        <dbReference type="ARBA" id="ARBA00022833"/>
    </source>
</evidence>
<dbReference type="Pfam" id="PF22749">
    <property type="entry name" value="Arb2"/>
    <property type="match status" value="1"/>
</dbReference>
<keyword evidence="5 11" id="KW-0547">Nucleotide-binding</keyword>
<dbReference type="PROSITE" id="PS00107">
    <property type="entry name" value="PROTEIN_KINASE_ATP"/>
    <property type="match status" value="1"/>
</dbReference>
<evidence type="ECO:0000256" key="10">
    <source>
        <dbReference type="PROSITE-ProRule" id="PRU00091"/>
    </source>
</evidence>
<evidence type="ECO:0000259" key="14">
    <source>
        <dbReference type="PROSITE" id="PS51285"/>
    </source>
</evidence>
<dbReference type="Proteomes" id="UP000078348">
    <property type="component" value="Unassembled WGS sequence"/>
</dbReference>
<keyword evidence="9 11" id="KW-0067">ATP-binding</keyword>
<keyword evidence="3" id="KW-0808">Transferase</keyword>
<comment type="caution">
    <text evidence="15">The sequence shown here is derived from an EMBL/GenBank/DDBJ whole genome shotgun (WGS) entry which is preliminary data.</text>
</comment>
<dbReference type="FunFam" id="1.10.510.10:FF:000008">
    <property type="entry name" value="Non-specific serine/threonine protein kinase"/>
    <property type="match status" value="1"/>
</dbReference>
<dbReference type="PROSITE" id="PS50011">
    <property type="entry name" value="PROTEIN_KINASE_DOM"/>
    <property type="match status" value="1"/>
</dbReference>
<keyword evidence="7 15" id="KW-0418">Kinase</keyword>
<evidence type="ECO:0000256" key="2">
    <source>
        <dbReference type="ARBA" id="ARBA00022553"/>
    </source>
</evidence>
<evidence type="ECO:0000313" key="16">
    <source>
        <dbReference type="Proteomes" id="UP000078348"/>
    </source>
</evidence>
<evidence type="ECO:0000256" key="3">
    <source>
        <dbReference type="ARBA" id="ARBA00022679"/>
    </source>
</evidence>
<dbReference type="PANTHER" id="PTHR24351">
    <property type="entry name" value="RIBOSOMAL PROTEIN S6 KINASE"/>
    <property type="match status" value="1"/>
</dbReference>
<dbReference type="Pfam" id="PF01363">
    <property type="entry name" value="FYVE"/>
    <property type="match status" value="1"/>
</dbReference>
<dbReference type="Gene3D" id="1.10.510.10">
    <property type="entry name" value="Transferase(Phosphotransferase) domain 1"/>
    <property type="match status" value="1"/>
</dbReference>
<keyword evidence="2" id="KW-0597">Phosphoprotein</keyword>
<organism evidence="15 16">
    <name type="scientific">Blastocystis sp. subtype 1 (strain ATCC 50177 / NandII)</name>
    <dbReference type="NCBI Taxonomy" id="478820"/>
    <lineage>
        <taxon>Eukaryota</taxon>
        <taxon>Sar</taxon>
        <taxon>Stramenopiles</taxon>
        <taxon>Bigyra</taxon>
        <taxon>Opalozoa</taxon>
        <taxon>Opalinata</taxon>
        <taxon>Blastocystidae</taxon>
        <taxon>Blastocystis</taxon>
    </lineage>
</organism>
<dbReference type="InterPro" id="IPR000961">
    <property type="entry name" value="AGC-kinase_C"/>
</dbReference>
<dbReference type="PROSITE" id="PS50178">
    <property type="entry name" value="ZF_FYVE"/>
    <property type="match status" value="1"/>
</dbReference>
<evidence type="ECO:0000313" key="15">
    <source>
        <dbReference type="EMBL" id="OAO16687.1"/>
    </source>
</evidence>
<dbReference type="InterPro" id="IPR045270">
    <property type="entry name" value="STKc_AGC"/>
</dbReference>
<evidence type="ECO:0000259" key="12">
    <source>
        <dbReference type="PROSITE" id="PS50011"/>
    </source>
</evidence>
<dbReference type="GO" id="GO:0008270">
    <property type="term" value="F:zinc ion binding"/>
    <property type="evidence" value="ECO:0007669"/>
    <property type="project" value="UniProtKB-KW"/>
</dbReference>
<evidence type="ECO:0000256" key="6">
    <source>
        <dbReference type="ARBA" id="ARBA00022771"/>
    </source>
</evidence>
<dbReference type="InterPro" id="IPR000306">
    <property type="entry name" value="Znf_FYVE"/>
</dbReference>
<dbReference type="InterPro" id="IPR053858">
    <property type="entry name" value="Arb2_dom"/>
</dbReference>
<dbReference type="PROSITE" id="PS00108">
    <property type="entry name" value="PROTEIN_KINASE_ST"/>
    <property type="match status" value="1"/>
</dbReference>
<evidence type="ECO:0000256" key="5">
    <source>
        <dbReference type="ARBA" id="ARBA00022741"/>
    </source>
</evidence>
<keyword evidence="1" id="KW-0723">Serine/threonine-protein kinase</keyword>
<evidence type="ECO:0000259" key="13">
    <source>
        <dbReference type="PROSITE" id="PS50178"/>
    </source>
</evidence>
<dbReference type="Gene3D" id="3.30.40.10">
    <property type="entry name" value="Zinc/RING finger domain, C3HC4 (zinc finger)"/>
    <property type="match status" value="1"/>
</dbReference>
<dbReference type="SMART" id="SM00133">
    <property type="entry name" value="S_TK_X"/>
    <property type="match status" value="1"/>
</dbReference>
<dbReference type="GO" id="GO:0005524">
    <property type="term" value="F:ATP binding"/>
    <property type="evidence" value="ECO:0007669"/>
    <property type="project" value="UniProtKB-UniRule"/>
</dbReference>
<evidence type="ECO:0000256" key="9">
    <source>
        <dbReference type="ARBA" id="ARBA00022840"/>
    </source>
</evidence>
<keyword evidence="4" id="KW-0479">Metal-binding</keyword>
<protein>
    <submittedName>
        <fullName evidence="15">Protein kinase</fullName>
    </submittedName>
</protein>
<proteinExistence type="predicted"/>
<dbReference type="AlphaFoldDB" id="A0A196SKH2"/>
<feature type="binding site" evidence="11">
    <location>
        <position position="482"/>
    </location>
    <ligand>
        <name>ATP</name>
        <dbReference type="ChEBI" id="CHEBI:30616"/>
    </ligand>
</feature>
<dbReference type="STRING" id="478820.A0A196SKH2"/>
<name>A0A196SKH2_BLAHN</name>
<feature type="domain" description="AGC-kinase C-terminal" evidence="14">
    <location>
        <begin position="711"/>
        <end position="776"/>
    </location>
</feature>
<dbReference type="SUPFAM" id="SSF56112">
    <property type="entry name" value="Protein kinase-like (PK-like)"/>
    <property type="match status" value="1"/>
</dbReference>
<keyword evidence="6 10" id="KW-0863">Zinc-finger</keyword>
<evidence type="ECO:0000256" key="1">
    <source>
        <dbReference type="ARBA" id="ARBA00022527"/>
    </source>
</evidence>
<dbReference type="InterPro" id="IPR011009">
    <property type="entry name" value="Kinase-like_dom_sf"/>
</dbReference>
<evidence type="ECO:0000256" key="7">
    <source>
        <dbReference type="ARBA" id="ARBA00022777"/>
    </source>
</evidence>
<dbReference type="SUPFAM" id="SSF57903">
    <property type="entry name" value="FYVE/PHD zinc finger"/>
    <property type="match status" value="1"/>
</dbReference>
<dbReference type="InterPro" id="IPR008271">
    <property type="entry name" value="Ser/Thr_kinase_AS"/>
</dbReference>
<dbReference type="InterPro" id="IPR017441">
    <property type="entry name" value="Protein_kinase_ATP_BS"/>
</dbReference>
<feature type="domain" description="Protein kinase" evidence="12">
    <location>
        <begin position="453"/>
        <end position="710"/>
    </location>
</feature>
<dbReference type="InterPro" id="IPR000719">
    <property type="entry name" value="Prot_kinase_dom"/>
</dbReference>
<dbReference type="InterPro" id="IPR017455">
    <property type="entry name" value="Znf_FYVE-rel"/>
</dbReference>
<dbReference type="Pfam" id="PF00069">
    <property type="entry name" value="Pkinase"/>
    <property type="match status" value="1"/>
</dbReference>
<dbReference type="InterPro" id="IPR013083">
    <property type="entry name" value="Znf_RING/FYVE/PHD"/>
</dbReference>
<reference evidence="15 16" key="1">
    <citation type="submission" date="2016-05" db="EMBL/GenBank/DDBJ databases">
        <title>Nuclear genome of Blastocystis sp. subtype 1 NandII.</title>
        <authorList>
            <person name="Gentekaki E."/>
            <person name="Curtis B."/>
            <person name="Stairs C."/>
            <person name="Eme L."/>
            <person name="Herman E."/>
            <person name="Klimes V."/>
            <person name="Arias M.C."/>
            <person name="Elias M."/>
            <person name="Hilliou F."/>
            <person name="Klute M."/>
            <person name="Malik S.-B."/>
            <person name="Pightling A."/>
            <person name="Rachubinski R."/>
            <person name="Salas D."/>
            <person name="Schlacht A."/>
            <person name="Suga H."/>
            <person name="Archibald J."/>
            <person name="Ball S.G."/>
            <person name="Clark G."/>
            <person name="Dacks J."/>
            <person name="Van Der Giezen M."/>
            <person name="Tsaousis A."/>
            <person name="Roger A."/>
        </authorList>
    </citation>
    <scope>NUCLEOTIDE SEQUENCE [LARGE SCALE GENOMIC DNA]</scope>
    <source>
        <strain evidence="16">ATCC 50177 / NandII</strain>
    </source>
</reference>
<sequence>MQPHHQDLGGKRTLQDLGVMFDESGRLRDKSSGEYVSVSTIQGDPMVLVNAVTEFVQLKMVKELGFEQIAIPLVADCPNCARSSIFATKGCLSADNLLVIIPSAGTMPGLWSRTLCIEKGLQIGTMLPFFIKAINMGLGVIVLNPNVNSAKVMTSQGVSSRVPIPHNETPDMHVLYIWDRIISRASATNLFILAYGQGGMRAKNLLQSREQEVLRRLRALALTESTHSLQSELNFGLGSSDSKGLREFLELHSINWLASSTVPASQRVTEIEECLGCLCISTGPAGSSNHATTNFLALDAIFTFFQMSCPPPPYAMRPPDGIPRPVSSVAFWEYLVKSLGLSSAMAQRPSDDAIPAQEIPITHLKPASIWIPDSEVLECQTCMKPFSFLVRKHHCRLCGRVICGECSKYRMVLEQTNKPVRVCCSCYFGHMNDSATRMISSSQVAVPLSKDDFQLLKVIGKGSFGKVLLVRNKRDRRVYALKILMKSRVLAKKQVEHTRSERKILEEINYPFLSRLEFAFQTEGKLYIGMEFLAGGPLFYHLQQCRRFSEDRARFYLAEVIVGIGHLHENNILYRDMKPENILLDKEGHIVITDFGLSKLTDSMDATAQTICGTPEYVAPEVLLGQSYNRAVDWWSVGTLLYEMIAGLPPFYDKNRKVMFSNILNAPLQFSSLFSTEASNLISRLLIRDPQLRLGSGAGDAEDIKAHPFFYGLDWKALENKQIPPPWKPTLMSETDTSYFNKKYTYADIDEATPPNDLMLDLPSFPDFTYEKQEQE</sequence>
<accession>A0A196SKH2</accession>
<keyword evidence="16" id="KW-1185">Reference proteome</keyword>
<dbReference type="EMBL" id="LXWW01000066">
    <property type="protein sequence ID" value="OAO16687.1"/>
    <property type="molecule type" value="Genomic_DNA"/>
</dbReference>
<dbReference type="GO" id="GO:0004674">
    <property type="term" value="F:protein serine/threonine kinase activity"/>
    <property type="evidence" value="ECO:0007669"/>
    <property type="project" value="UniProtKB-KW"/>
</dbReference>
<dbReference type="SMART" id="SM00220">
    <property type="entry name" value="S_TKc"/>
    <property type="match status" value="1"/>
</dbReference>
<evidence type="ECO:0000256" key="4">
    <source>
        <dbReference type="ARBA" id="ARBA00022723"/>
    </source>
</evidence>
<gene>
    <name evidence="15" type="ORF">AV274_1594</name>
</gene>
<dbReference type="Gene3D" id="3.30.200.20">
    <property type="entry name" value="Phosphorylase Kinase, domain 1"/>
    <property type="match status" value="1"/>
</dbReference>
<dbReference type="SMART" id="SM00064">
    <property type="entry name" value="FYVE"/>
    <property type="match status" value="1"/>
</dbReference>
<dbReference type="PROSITE" id="PS51285">
    <property type="entry name" value="AGC_KINASE_CTER"/>
    <property type="match status" value="1"/>
</dbReference>
<dbReference type="CDD" id="cd05123">
    <property type="entry name" value="STKc_AGC"/>
    <property type="match status" value="1"/>
</dbReference>
<dbReference type="OrthoDB" id="63267at2759"/>
<evidence type="ECO:0000256" key="11">
    <source>
        <dbReference type="PROSITE-ProRule" id="PRU10141"/>
    </source>
</evidence>